<keyword evidence="3" id="KW-1185">Reference proteome</keyword>
<dbReference type="Pfam" id="PF13560">
    <property type="entry name" value="HTH_31"/>
    <property type="match status" value="1"/>
</dbReference>
<dbReference type="PROSITE" id="PS50943">
    <property type="entry name" value="HTH_CROC1"/>
    <property type="match status" value="1"/>
</dbReference>
<evidence type="ECO:0000313" key="2">
    <source>
        <dbReference type="EMBL" id="GHO88269.1"/>
    </source>
</evidence>
<evidence type="ECO:0000259" key="1">
    <source>
        <dbReference type="PROSITE" id="PS50943"/>
    </source>
</evidence>
<dbReference type="CDD" id="cd00093">
    <property type="entry name" value="HTH_XRE"/>
    <property type="match status" value="1"/>
</dbReference>
<proteinExistence type="predicted"/>
<dbReference type="InterPro" id="IPR001387">
    <property type="entry name" value="Cro/C1-type_HTH"/>
</dbReference>
<dbReference type="InterPro" id="IPR019734">
    <property type="entry name" value="TPR_rpt"/>
</dbReference>
<dbReference type="InterPro" id="IPR011990">
    <property type="entry name" value="TPR-like_helical_dom_sf"/>
</dbReference>
<evidence type="ECO:0000313" key="3">
    <source>
        <dbReference type="Proteomes" id="UP000635565"/>
    </source>
</evidence>
<comment type="caution">
    <text evidence="2">The sequence shown here is derived from an EMBL/GenBank/DDBJ whole genome shotgun (WGS) entry which is preliminary data.</text>
</comment>
<dbReference type="InterPro" id="IPR010982">
    <property type="entry name" value="Lambda_DNA-bd_dom_sf"/>
</dbReference>
<organism evidence="2 3">
    <name type="scientific">Dictyobacter formicarum</name>
    <dbReference type="NCBI Taxonomy" id="2778368"/>
    <lineage>
        <taxon>Bacteria</taxon>
        <taxon>Bacillati</taxon>
        <taxon>Chloroflexota</taxon>
        <taxon>Ktedonobacteria</taxon>
        <taxon>Ktedonobacterales</taxon>
        <taxon>Dictyobacteraceae</taxon>
        <taxon>Dictyobacter</taxon>
    </lineage>
</organism>
<dbReference type="SUPFAM" id="SSF47413">
    <property type="entry name" value="lambda repressor-like DNA-binding domains"/>
    <property type="match status" value="1"/>
</dbReference>
<dbReference type="Proteomes" id="UP000635565">
    <property type="component" value="Unassembled WGS sequence"/>
</dbReference>
<dbReference type="SUPFAM" id="SSF48452">
    <property type="entry name" value="TPR-like"/>
    <property type="match status" value="1"/>
</dbReference>
<protein>
    <recommendedName>
        <fullName evidence="1">HTH cro/C1-type domain-containing protein</fullName>
    </recommendedName>
</protein>
<name>A0ABQ3VRF0_9CHLR</name>
<dbReference type="SMART" id="SM00028">
    <property type="entry name" value="TPR"/>
    <property type="match status" value="3"/>
</dbReference>
<reference evidence="2 3" key="1">
    <citation type="journal article" date="2021" name="Int. J. Syst. Evol. Microbiol.">
        <title>Reticulibacter mediterranei gen. nov., sp. nov., within the new family Reticulibacteraceae fam. nov., and Ktedonospora formicarum gen. nov., sp. nov., Ktedonobacter robiniae sp. nov., Dictyobacter formicarum sp. nov. and Dictyobacter arantiisoli sp. nov., belonging to the class Ktedonobacteria.</title>
        <authorList>
            <person name="Yabe S."/>
            <person name="Zheng Y."/>
            <person name="Wang C.M."/>
            <person name="Sakai Y."/>
            <person name="Abe K."/>
            <person name="Yokota A."/>
            <person name="Donadio S."/>
            <person name="Cavaletti L."/>
            <person name="Monciardini P."/>
        </authorList>
    </citation>
    <scope>NUCLEOTIDE SEQUENCE [LARGE SCALE GENOMIC DNA]</scope>
    <source>
        <strain evidence="2 3">SOSP1-9</strain>
    </source>
</reference>
<accession>A0ABQ3VRF0</accession>
<sequence length="409" mass="45960">MLGEDNMEKQNRMLKSARMQRAWTPEFVSGLVGVSRSTYIRWESGAQRPRHASLDALCKVFAMSPAELGFVASRMRQVHALEKPEKPADISSTLSADGMVEVDEDDTFDIAEEDLPASLATWSIGLASCWQWYMAGSQRELERLVPTYLTRLMKPTLTPGPEQKTAACLTAQAYQLIALLDLQRGDFASAQTNGTQALVYSQLAKDWNVYVAAQIRLATIFSARKRIGSALNAYNNALHRINTNNDNISPILHSWIFAGLAEIQATMGRETEALQFLKLALAVFPEKPEEDACMTYAQCDRSMLYLYQGLVFLRLGQPRLAWEAFSQVDELKPVPSERMRAEFLKYRTYTSLVLGNMIQSCIYLEAAARAARAINSDLVFSEIYVLYEHMLAIWGQEPRVKALAVLFQS</sequence>
<dbReference type="Gene3D" id="1.10.260.40">
    <property type="entry name" value="lambda repressor-like DNA-binding domains"/>
    <property type="match status" value="1"/>
</dbReference>
<dbReference type="SMART" id="SM00530">
    <property type="entry name" value="HTH_XRE"/>
    <property type="match status" value="1"/>
</dbReference>
<dbReference type="Gene3D" id="1.25.40.10">
    <property type="entry name" value="Tetratricopeptide repeat domain"/>
    <property type="match status" value="1"/>
</dbReference>
<feature type="domain" description="HTH cro/C1-type" evidence="1">
    <location>
        <begin position="14"/>
        <end position="68"/>
    </location>
</feature>
<gene>
    <name evidence="2" type="ORF">KSZ_62750</name>
</gene>
<dbReference type="EMBL" id="BNJJ01000023">
    <property type="protein sequence ID" value="GHO88269.1"/>
    <property type="molecule type" value="Genomic_DNA"/>
</dbReference>